<dbReference type="Proteomes" id="UP000834106">
    <property type="component" value="Chromosome 21"/>
</dbReference>
<protein>
    <submittedName>
        <fullName evidence="1">Uncharacterized protein</fullName>
    </submittedName>
</protein>
<organism evidence="1 2">
    <name type="scientific">Fraxinus pennsylvanica</name>
    <dbReference type="NCBI Taxonomy" id="56036"/>
    <lineage>
        <taxon>Eukaryota</taxon>
        <taxon>Viridiplantae</taxon>
        <taxon>Streptophyta</taxon>
        <taxon>Embryophyta</taxon>
        <taxon>Tracheophyta</taxon>
        <taxon>Spermatophyta</taxon>
        <taxon>Magnoliopsida</taxon>
        <taxon>eudicotyledons</taxon>
        <taxon>Gunneridae</taxon>
        <taxon>Pentapetalae</taxon>
        <taxon>asterids</taxon>
        <taxon>lamiids</taxon>
        <taxon>Lamiales</taxon>
        <taxon>Oleaceae</taxon>
        <taxon>Oleeae</taxon>
        <taxon>Fraxinus</taxon>
    </lineage>
</organism>
<reference evidence="1" key="1">
    <citation type="submission" date="2023-05" db="EMBL/GenBank/DDBJ databases">
        <authorList>
            <person name="Huff M."/>
        </authorList>
    </citation>
    <scope>NUCLEOTIDE SEQUENCE</scope>
</reference>
<dbReference type="AlphaFoldDB" id="A0AAD2AAJ6"/>
<sequence length="142" mass="15783">MVDELTGERVKLECVNWAGHLEPIFVEGLDKRPLGQIARNVSTMGFNCVRLTWATYMVTRHANLTVTQSFRDLGLEDAMAGIAKNNPDLVNLTVVNAQNSVIEELGLCGIMVVLDNHVSQPIWCCSDEDGNGFFKDKFFLPP</sequence>
<dbReference type="PANTHER" id="PTHR31263">
    <property type="entry name" value="CELLULASE FAMILY PROTEIN (AFU_ORTHOLOGUE AFUA_5G14560)"/>
    <property type="match status" value="1"/>
</dbReference>
<dbReference type="PANTHER" id="PTHR31263:SF0">
    <property type="entry name" value="CELLULASE FAMILY PROTEIN (AFU_ORTHOLOGUE AFUA_5G14560)"/>
    <property type="match status" value="1"/>
</dbReference>
<keyword evidence="2" id="KW-1185">Reference proteome</keyword>
<accession>A0AAD2AAJ6</accession>
<name>A0AAD2AAJ6_9LAMI</name>
<evidence type="ECO:0000313" key="1">
    <source>
        <dbReference type="EMBL" id="CAI9784640.1"/>
    </source>
</evidence>
<proteinExistence type="predicted"/>
<gene>
    <name evidence="1" type="ORF">FPE_LOCUS32070</name>
</gene>
<dbReference type="SUPFAM" id="SSF51445">
    <property type="entry name" value="(Trans)glycosidases"/>
    <property type="match status" value="1"/>
</dbReference>
<dbReference type="EMBL" id="OU503056">
    <property type="protein sequence ID" value="CAI9784640.1"/>
    <property type="molecule type" value="Genomic_DNA"/>
</dbReference>
<dbReference type="Gene3D" id="3.20.20.80">
    <property type="entry name" value="Glycosidases"/>
    <property type="match status" value="1"/>
</dbReference>
<evidence type="ECO:0000313" key="2">
    <source>
        <dbReference type="Proteomes" id="UP000834106"/>
    </source>
</evidence>
<dbReference type="InterPro" id="IPR017853">
    <property type="entry name" value="GH"/>
</dbReference>